<dbReference type="EMBL" id="HE717023">
    <property type="protein sequence ID" value="CCG47021.1"/>
    <property type="molecule type" value="Genomic_DNA"/>
</dbReference>
<dbReference type="PATRIC" id="fig|866895.3.peg.3720"/>
<accession>I0JSA0</accession>
<reference evidence="2 3" key="1">
    <citation type="journal article" date="2013" name="Environ. Microbiol.">
        <title>Chloride and organic osmolytes: a hybrid strategy to cope with elevated salinities by the moderately halophilic, chloride-dependent bacterium Halobacillus halophilus.</title>
        <authorList>
            <person name="Saum S.H."/>
            <person name="Pfeiffer F."/>
            <person name="Palm P."/>
            <person name="Rampp M."/>
            <person name="Schuster S.C."/>
            <person name="Muller V."/>
            <person name="Oesterhelt D."/>
        </authorList>
    </citation>
    <scope>NUCLEOTIDE SEQUENCE [LARGE SCALE GENOMIC DNA]</scope>
    <source>
        <strain evidence="3">ATCC 35676 / DSM 2266 / JCM 20832 / KCTC 3685 / LMG 17431 / NBRC 102448 / NCIMB 2269</strain>
    </source>
</reference>
<feature type="domain" description="WYL" evidence="1">
    <location>
        <begin position="6"/>
        <end position="62"/>
    </location>
</feature>
<dbReference type="InterPro" id="IPR026881">
    <property type="entry name" value="WYL_dom"/>
</dbReference>
<evidence type="ECO:0000313" key="3">
    <source>
        <dbReference type="Proteomes" id="UP000007397"/>
    </source>
</evidence>
<dbReference type="eggNOG" id="COG2378">
    <property type="taxonomic scope" value="Bacteria"/>
</dbReference>
<dbReference type="AlphaFoldDB" id="I0JSA0"/>
<dbReference type="HOGENOM" id="CLU_181292_0_0_9"/>
<dbReference type="KEGG" id="hhd:HBHAL_4683"/>
<proteinExistence type="predicted"/>
<sequence>MNGLMERAVISKQRIEMVYISSEGDMSQRMVRVLEVREGTILAFCLARRKVRTFKRDNILSVFPPKRKKEAAR</sequence>
<dbReference type="Pfam" id="PF13280">
    <property type="entry name" value="WYL"/>
    <property type="match status" value="1"/>
</dbReference>
<dbReference type="Proteomes" id="UP000007397">
    <property type="component" value="Chromosome"/>
</dbReference>
<organism evidence="2 3">
    <name type="scientific">Halobacillus halophilus (strain ATCC 35676 / DSM 2266 / JCM 20832 / KCTC 3685 / LMG 17431 / NBRC 102448 / NCIMB 2269)</name>
    <name type="common">Sporosarcina halophila</name>
    <dbReference type="NCBI Taxonomy" id="866895"/>
    <lineage>
        <taxon>Bacteria</taxon>
        <taxon>Bacillati</taxon>
        <taxon>Bacillota</taxon>
        <taxon>Bacilli</taxon>
        <taxon>Bacillales</taxon>
        <taxon>Bacillaceae</taxon>
        <taxon>Halobacillus</taxon>
    </lineage>
</organism>
<protein>
    <recommendedName>
        <fullName evidence="1">WYL domain-containing protein</fullName>
    </recommendedName>
</protein>
<gene>
    <name evidence="2" type="ordered locus">HBHAL_4683</name>
</gene>
<dbReference type="RefSeq" id="WP_014644906.1">
    <property type="nucleotide sequence ID" value="NC_017668.1"/>
</dbReference>
<name>I0JSA0_HALH3</name>
<evidence type="ECO:0000313" key="2">
    <source>
        <dbReference type="EMBL" id="CCG47021.1"/>
    </source>
</evidence>
<dbReference type="STRING" id="866895.HBHAL_4683"/>
<evidence type="ECO:0000259" key="1">
    <source>
        <dbReference type="Pfam" id="PF13280"/>
    </source>
</evidence>
<keyword evidence="3" id="KW-1185">Reference proteome</keyword>